<feature type="compositionally biased region" description="Polar residues" evidence="1">
    <location>
        <begin position="80"/>
        <end position="92"/>
    </location>
</feature>
<accession>A0AAY5F5M7</accession>
<feature type="region of interest" description="Disordered" evidence="1">
    <location>
        <begin position="38"/>
        <end position="104"/>
    </location>
</feature>
<proteinExistence type="predicted"/>
<reference evidence="2" key="3">
    <citation type="submission" date="2025-09" db="UniProtKB">
        <authorList>
            <consortium name="Ensembl"/>
        </authorList>
    </citation>
    <scope>IDENTIFICATION</scope>
</reference>
<evidence type="ECO:0000313" key="3">
    <source>
        <dbReference type="Proteomes" id="UP000314983"/>
    </source>
</evidence>
<dbReference type="Proteomes" id="UP000314983">
    <property type="component" value="Chromosome 24"/>
</dbReference>
<reference evidence="2 3" key="1">
    <citation type="submission" date="2020-05" db="EMBL/GenBank/DDBJ databases">
        <title>Electrophorus electricus (electric eel) genome, fEleEle1, primary haplotype.</title>
        <authorList>
            <person name="Myers G."/>
            <person name="Meyer A."/>
            <person name="Fedrigo O."/>
            <person name="Formenti G."/>
            <person name="Rhie A."/>
            <person name="Tracey A."/>
            <person name="Sims Y."/>
            <person name="Jarvis E.D."/>
        </authorList>
    </citation>
    <scope>NUCLEOTIDE SEQUENCE [LARGE SCALE GENOMIC DNA]</scope>
</reference>
<evidence type="ECO:0000256" key="1">
    <source>
        <dbReference type="SAM" id="MobiDB-lite"/>
    </source>
</evidence>
<evidence type="ECO:0000313" key="2">
    <source>
        <dbReference type="Ensembl" id="ENSEEEP00000064199.1"/>
    </source>
</evidence>
<dbReference type="Ensembl" id="ENSEEET00000058347.1">
    <property type="protein sequence ID" value="ENSEEEP00000064199.1"/>
    <property type="gene ID" value="ENSEEEG00000025458.1"/>
</dbReference>
<keyword evidence="3" id="KW-1185">Reference proteome</keyword>
<reference evidence="2" key="2">
    <citation type="submission" date="2025-08" db="UniProtKB">
        <authorList>
            <consortium name="Ensembl"/>
        </authorList>
    </citation>
    <scope>IDENTIFICATION</scope>
</reference>
<sequence length="104" mass="11536">SIAMRASQRATGVKVSQIFTPYEPAIHTCCWRSRSLPCPTATAEPKQEGWQGSTQSRLRVDYPGPAETALPREQPKHPGQGTTQITSMQQISELPRPETCKMLQ</sequence>
<name>A0AAY5F5M7_ELEEL</name>
<protein>
    <submittedName>
        <fullName evidence="2">Uncharacterized protein</fullName>
    </submittedName>
</protein>
<dbReference type="AlphaFoldDB" id="A0AAY5F5M7"/>
<organism evidence="2 3">
    <name type="scientific">Electrophorus electricus</name>
    <name type="common">Electric eel</name>
    <name type="synonym">Gymnotus electricus</name>
    <dbReference type="NCBI Taxonomy" id="8005"/>
    <lineage>
        <taxon>Eukaryota</taxon>
        <taxon>Metazoa</taxon>
        <taxon>Chordata</taxon>
        <taxon>Craniata</taxon>
        <taxon>Vertebrata</taxon>
        <taxon>Euteleostomi</taxon>
        <taxon>Actinopterygii</taxon>
        <taxon>Neopterygii</taxon>
        <taxon>Teleostei</taxon>
        <taxon>Ostariophysi</taxon>
        <taxon>Gymnotiformes</taxon>
        <taxon>Gymnotoidei</taxon>
        <taxon>Gymnotidae</taxon>
        <taxon>Electrophorus</taxon>
    </lineage>
</organism>
<feature type="compositionally biased region" description="Basic and acidic residues" evidence="1">
    <location>
        <begin position="95"/>
        <end position="104"/>
    </location>
</feature>